<comment type="catalytic activity">
    <reaction evidence="3">
        <text>N(6)-glutaryl-L-lysyl-[protein] + NAD(+) + H2O = 2''-O-glutaryl-ADP-D-ribose + nicotinamide + L-lysyl-[protein]</text>
        <dbReference type="Rhea" id="RHEA:47664"/>
        <dbReference type="Rhea" id="RHEA-COMP:9752"/>
        <dbReference type="Rhea" id="RHEA-COMP:11875"/>
        <dbReference type="ChEBI" id="CHEBI:15377"/>
        <dbReference type="ChEBI" id="CHEBI:17154"/>
        <dbReference type="ChEBI" id="CHEBI:29969"/>
        <dbReference type="ChEBI" id="CHEBI:57540"/>
        <dbReference type="ChEBI" id="CHEBI:87828"/>
        <dbReference type="ChEBI" id="CHEBI:87829"/>
    </reaction>
</comment>
<dbReference type="InterPro" id="IPR027546">
    <property type="entry name" value="Sirtuin_class_III"/>
</dbReference>
<keyword evidence="3" id="KW-0862">Zinc</keyword>
<dbReference type="VEuPathDB" id="TriTrypDB:TcIL3000_0_08380"/>
<dbReference type="NCBIfam" id="NF001755">
    <property type="entry name" value="PRK00481.1-5"/>
    <property type="match status" value="1"/>
</dbReference>
<name>F9WEX1_TRYCI</name>
<feature type="binding site" evidence="3">
    <location>
        <begin position="181"/>
        <end position="183"/>
    </location>
    <ligand>
        <name>NAD(+)</name>
        <dbReference type="ChEBI" id="CHEBI:57540"/>
    </ligand>
</feature>
<sequence length="244" mass="27133">MRRRGRTLAILTGAGISAESGIPTFRDKNGLWENHRVEDVCSPRAFLHHPLVVQRFYNQRRRALLSPEVKPNAAHMALARLERDYTKGEVVVITQNIDDLHERAGSKNVVHMHGELLKVRCTTTGNVFEWKDDILHGQTKCACCGALGTLRPHIVWFEEVPLYMDVISDVVEKADIFAAIGTSGNVYPAASFASLAAANGAETYELNLEPGENSEDFQHNIYGPASVVVSKWVEGLLRGRSRDK</sequence>
<comment type="catalytic activity">
    <reaction evidence="3">
        <text>N(6)-malonyl-L-lysyl-[protein] + NAD(+) + H2O = 2''-O-malonyl-ADP-D-ribose + nicotinamide + L-lysyl-[protein]</text>
        <dbReference type="Rhea" id="RHEA:47672"/>
        <dbReference type="Rhea" id="RHEA-COMP:9752"/>
        <dbReference type="Rhea" id="RHEA-COMP:11878"/>
        <dbReference type="ChEBI" id="CHEBI:15377"/>
        <dbReference type="ChEBI" id="CHEBI:17154"/>
        <dbReference type="ChEBI" id="CHEBI:29969"/>
        <dbReference type="ChEBI" id="CHEBI:57540"/>
        <dbReference type="ChEBI" id="CHEBI:87831"/>
        <dbReference type="ChEBI" id="CHEBI:87833"/>
    </reaction>
</comment>
<evidence type="ECO:0000256" key="3">
    <source>
        <dbReference type="HAMAP-Rule" id="MF_03160"/>
    </source>
</evidence>
<evidence type="ECO:0000256" key="2">
    <source>
        <dbReference type="ARBA" id="ARBA00023027"/>
    </source>
</evidence>
<comment type="domain">
    <text evidence="3">In contrast to class I sirtuins, class III sirtuins have only weak deacetylase activity. Difference in substrate specificity is probably due to a larger hydrophobic pocket with 2 residues (Tyr-57 and Arg-60) that bind to malonylated and succinylated substrates and define the specificity.</text>
</comment>
<dbReference type="HAMAP" id="MF_01121">
    <property type="entry name" value="Sirtuin_ClassIII"/>
    <property type="match status" value="1"/>
</dbReference>
<feature type="binding site" evidence="3">
    <location>
        <position position="121"/>
    </location>
    <ligand>
        <name>Zn(2+)</name>
        <dbReference type="ChEBI" id="CHEBI:29105"/>
    </ligand>
</feature>
<dbReference type="OMA" id="LIHMHGE"/>
<dbReference type="EC" id="2.3.1.-" evidence="3"/>
<dbReference type="SUPFAM" id="SSF52467">
    <property type="entry name" value="DHS-like NAD/FAD-binding domain"/>
    <property type="match status" value="1"/>
</dbReference>
<reference evidence="7" key="1">
    <citation type="submission" date="2011-07" db="EMBL/GenBank/DDBJ databases">
        <title>Divergent evolution of antigenic variation in African trypanosomes.</title>
        <authorList>
            <person name="Jackson A.P."/>
            <person name="Berry A."/>
            <person name="Allison H.C."/>
            <person name="Burton P."/>
            <person name="Anderson J."/>
            <person name="Aslett M."/>
            <person name="Brown R."/>
            <person name="Corton N."/>
            <person name="Harris D."/>
            <person name="Hauser H."/>
            <person name="Gamble J."/>
            <person name="Gilderthorp R."/>
            <person name="McQuillan J."/>
            <person name="Quail M.A."/>
            <person name="Sanders M."/>
            <person name="Van Tonder A."/>
            <person name="Ginger M.L."/>
            <person name="Donelson J.E."/>
            <person name="Field M.C."/>
            <person name="Barry J.D."/>
            <person name="Berriman M."/>
            <person name="Hertz-Fowler C."/>
        </authorList>
    </citation>
    <scope>NUCLEOTIDE SEQUENCE [LARGE SCALE GENOMIC DNA]</scope>
    <source>
        <strain evidence="7">IL3000</strain>
    </source>
</reference>
<dbReference type="PROSITE" id="PS50305">
    <property type="entry name" value="SIRTUIN"/>
    <property type="match status" value="1"/>
</dbReference>
<dbReference type="EMBL" id="CAEQ01002072">
    <property type="protein sequence ID" value="CCD15837.1"/>
    <property type="molecule type" value="Genomic_DNA"/>
</dbReference>
<feature type="binding site" evidence="3">
    <location>
        <position position="57"/>
    </location>
    <ligand>
        <name>substrate</name>
    </ligand>
</feature>
<gene>
    <name evidence="6" type="ORF">TCIL3000_0_08380</name>
</gene>
<accession>F9WEX1</accession>
<comment type="cofactor">
    <cofactor evidence="3">
        <name>Zn(2+)</name>
        <dbReference type="ChEBI" id="CHEBI:29105"/>
    </cofactor>
    <text evidence="3">Binds 1 zinc ion per subunit.</text>
</comment>
<dbReference type="GO" id="GO:0008270">
    <property type="term" value="F:zinc ion binding"/>
    <property type="evidence" value="ECO:0007669"/>
    <property type="project" value="UniProtKB-UniRule"/>
</dbReference>
<evidence type="ECO:0000256" key="4">
    <source>
        <dbReference type="PROSITE-ProRule" id="PRU00236"/>
    </source>
</evidence>
<dbReference type="GO" id="GO:0061697">
    <property type="term" value="F:protein-glutaryllysine deglutarylase activity"/>
    <property type="evidence" value="ECO:0007669"/>
    <property type="project" value="RHEA"/>
</dbReference>
<feature type="domain" description="Deacetylase sirtuin-type" evidence="5">
    <location>
        <begin position="1"/>
        <end position="239"/>
    </location>
</feature>
<comment type="caution">
    <text evidence="3 4">Lacks conserved residue(s) required for the propagation of feature annotation.</text>
</comment>
<keyword evidence="3" id="KW-0479">Metal-binding</keyword>
<dbReference type="Pfam" id="PF02146">
    <property type="entry name" value="SIR2"/>
    <property type="match status" value="1"/>
</dbReference>
<feature type="binding site" evidence="3">
    <location>
        <begin position="95"/>
        <end position="98"/>
    </location>
    <ligand>
        <name>NAD(+)</name>
        <dbReference type="ChEBI" id="CHEBI:57540"/>
    </ligand>
</feature>
<dbReference type="GO" id="GO:0070403">
    <property type="term" value="F:NAD+ binding"/>
    <property type="evidence" value="ECO:0007669"/>
    <property type="project" value="UniProtKB-UniRule"/>
</dbReference>
<comment type="subcellular location">
    <subcellularLocation>
        <location evidence="3">Mitochondrion</location>
    </subcellularLocation>
</comment>
<keyword evidence="2 3" id="KW-0520">NAD</keyword>
<feature type="binding site" evidence="3">
    <location>
        <position position="225"/>
    </location>
    <ligand>
        <name>NAD(+)</name>
        <dbReference type="ChEBI" id="CHEBI:57540"/>
    </ligand>
</feature>
<dbReference type="GO" id="GO:0036054">
    <property type="term" value="F:protein-malonyllysine demalonylase activity"/>
    <property type="evidence" value="ECO:0007669"/>
    <property type="project" value="UniProtKB-UniRule"/>
</dbReference>
<keyword evidence="7" id="KW-1185">Reference proteome</keyword>
<keyword evidence="1 3" id="KW-0808">Transferase</keyword>
<feature type="binding site" evidence="3">
    <location>
        <position position="60"/>
    </location>
    <ligand>
        <name>substrate</name>
    </ligand>
</feature>
<dbReference type="InterPro" id="IPR026590">
    <property type="entry name" value="Ssirtuin_cat_dom"/>
</dbReference>
<evidence type="ECO:0000313" key="6">
    <source>
        <dbReference type="EMBL" id="CCD15837.1"/>
    </source>
</evidence>
<feature type="binding site" evidence="3">
    <location>
        <begin position="13"/>
        <end position="32"/>
    </location>
    <ligand>
        <name>NAD(+)</name>
        <dbReference type="ChEBI" id="CHEBI:57540"/>
    </ligand>
</feature>
<dbReference type="InterPro" id="IPR029035">
    <property type="entry name" value="DHS-like_NAD/FAD-binding_dom"/>
</dbReference>
<keyword evidence="3" id="KW-0496">Mitochondrion</keyword>
<dbReference type="Proteomes" id="UP000000702">
    <property type="component" value="Unassembled WGS sequence"/>
</dbReference>
<dbReference type="Gene3D" id="3.30.1600.10">
    <property type="entry name" value="SIR2/SIRT2 'Small Domain"/>
    <property type="match status" value="1"/>
</dbReference>
<feature type="active site" description="Proton acceptor" evidence="3">
    <location>
        <position position="113"/>
    </location>
</feature>
<dbReference type="InterPro" id="IPR050134">
    <property type="entry name" value="NAD-dep_sirtuin_deacylases"/>
</dbReference>
<dbReference type="Gene3D" id="3.40.50.1220">
    <property type="entry name" value="TPP-binding domain"/>
    <property type="match status" value="1"/>
</dbReference>
<dbReference type="GO" id="GO:0005739">
    <property type="term" value="C:mitochondrion"/>
    <property type="evidence" value="ECO:0007669"/>
    <property type="project" value="UniProtKB-SubCell"/>
</dbReference>
<dbReference type="InterPro" id="IPR003000">
    <property type="entry name" value="Sirtuin"/>
</dbReference>
<comment type="catalytic activity">
    <reaction evidence="3">
        <text>N(6)-succinyl-L-lysyl-[protein] + NAD(+) + H2O = 2''-O-succinyl-ADP-D-ribose + nicotinamide + L-lysyl-[protein]</text>
        <dbReference type="Rhea" id="RHEA:47668"/>
        <dbReference type="Rhea" id="RHEA-COMP:9752"/>
        <dbReference type="Rhea" id="RHEA-COMP:11877"/>
        <dbReference type="ChEBI" id="CHEBI:15377"/>
        <dbReference type="ChEBI" id="CHEBI:17154"/>
        <dbReference type="ChEBI" id="CHEBI:29969"/>
        <dbReference type="ChEBI" id="CHEBI:57540"/>
        <dbReference type="ChEBI" id="CHEBI:87830"/>
        <dbReference type="ChEBI" id="CHEBI:87832"/>
    </reaction>
</comment>
<comment type="similarity">
    <text evidence="3">Belongs to the sirtuin family. Class III subfamily.</text>
</comment>
<organism evidence="6 7">
    <name type="scientific">Trypanosoma congolense (strain IL3000)</name>
    <dbReference type="NCBI Taxonomy" id="1068625"/>
    <lineage>
        <taxon>Eukaryota</taxon>
        <taxon>Discoba</taxon>
        <taxon>Euglenozoa</taxon>
        <taxon>Kinetoplastea</taxon>
        <taxon>Metakinetoplastina</taxon>
        <taxon>Trypanosomatida</taxon>
        <taxon>Trypanosomatidae</taxon>
        <taxon>Trypanosoma</taxon>
        <taxon>Nannomonas</taxon>
    </lineage>
</organism>
<evidence type="ECO:0000313" key="7">
    <source>
        <dbReference type="Proteomes" id="UP000000702"/>
    </source>
</evidence>
<dbReference type="PANTHER" id="PTHR11085:SF4">
    <property type="entry name" value="NAD-DEPENDENT PROTEIN DEACYLASE"/>
    <property type="match status" value="1"/>
</dbReference>
<evidence type="ECO:0000259" key="5">
    <source>
        <dbReference type="PROSITE" id="PS50305"/>
    </source>
</evidence>
<dbReference type="GO" id="GO:0036055">
    <property type="term" value="F:protein-succinyllysine desuccinylase activity"/>
    <property type="evidence" value="ECO:0007669"/>
    <property type="project" value="UniProtKB-UniRule"/>
</dbReference>
<dbReference type="CDD" id="cd01412">
    <property type="entry name" value="SIRT5_Af1_CobB"/>
    <property type="match status" value="1"/>
</dbReference>
<dbReference type="InterPro" id="IPR026591">
    <property type="entry name" value="Sirtuin_cat_small_dom_sf"/>
</dbReference>
<dbReference type="GO" id="GO:0017136">
    <property type="term" value="F:histone deacetylase activity, NAD-dependent"/>
    <property type="evidence" value="ECO:0007669"/>
    <property type="project" value="TreeGrafter"/>
</dbReference>
<evidence type="ECO:0000256" key="1">
    <source>
        <dbReference type="ARBA" id="ARBA00022679"/>
    </source>
</evidence>
<dbReference type="GO" id="GO:0005634">
    <property type="term" value="C:nucleus"/>
    <property type="evidence" value="ECO:0007669"/>
    <property type="project" value="TreeGrafter"/>
</dbReference>
<feature type="binding site" evidence="3">
    <location>
        <position position="144"/>
    </location>
    <ligand>
        <name>Zn(2+)</name>
        <dbReference type="ChEBI" id="CHEBI:29105"/>
    </ligand>
</feature>
<dbReference type="AlphaFoldDB" id="F9WEX1"/>
<dbReference type="PANTHER" id="PTHR11085">
    <property type="entry name" value="NAD-DEPENDENT PROTEIN DEACYLASE SIRTUIN-5, MITOCHONDRIAL-RELATED"/>
    <property type="match status" value="1"/>
</dbReference>
<comment type="caution">
    <text evidence="6">The sequence shown here is derived from an EMBL/GenBank/DDBJ whole genome shotgun (WGS) entry which is preliminary data.</text>
</comment>
<proteinExistence type="inferred from homology"/>
<protein>
    <recommendedName>
        <fullName evidence="3">NAD-dependent protein deacylase</fullName>
        <ecNumber evidence="3">2.3.1.-</ecNumber>
    </recommendedName>
    <alternativeName>
        <fullName evidence="3">Regulatory protein SIR2 homolog 5</fullName>
    </alternativeName>
</protein>
<reference evidence="6 7" key="2">
    <citation type="journal article" date="2012" name="Proc. Natl. Acad. Sci. U.S.A.">
        <title>Antigenic diversity is generated by distinct evolutionary mechanisms in African trypanosome species.</title>
        <authorList>
            <person name="Jackson A.P."/>
            <person name="Berry A."/>
            <person name="Aslett M."/>
            <person name="Allison H.C."/>
            <person name="Burton P."/>
            <person name="Vavrova-Anderson J."/>
            <person name="Brown R."/>
            <person name="Browne H."/>
            <person name="Corton N."/>
            <person name="Hauser H."/>
            <person name="Gamble J."/>
            <person name="Gilderthorp R."/>
            <person name="Marcello L."/>
            <person name="McQuillan J."/>
            <person name="Otto T.D."/>
            <person name="Quail M.A."/>
            <person name="Sanders M.J."/>
            <person name="van Tonder A."/>
            <person name="Ginger M.L."/>
            <person name="Field M.C."/>
            <person name="Barry J.D."/>
            <person name="Hertz-Fowler C."/>
            <person name="Berriman M."/>
        </authorList>
    </citation>
    <scope>NUCLEOTIDE SEQUENCE [LARGE SCALE GENOMIC DNA]</scope>
    <source>
        <strain evidence="6 7">IL3000</strain>
    </source>
</reference>
<comment type="function">
    <text evidence="3">NAD-dependent lysine demalonylase, desuccinylase and deglutarylase that specifically removes malonyl, succinyl and glutaryl groups on target proteins. Has weak NAD-dependent protein deacetylase activity; however this activity may not be physiologically relevant in vivo.</text>
</comment>